<dbReference type="Proteomes" id="UP001281305">
    <property type="component" value="Chromosome"/>
</dbReference>
<keyword evidence="2" id="KW-1185">Reference proteome</keyword>
<proteinExistence type="predicted"/>
<dbReference type="RefSeq" id="WP_317055623.1">
    <property type="nucleotide sequence ID" value="NZ_CP146606.1"/>
</dbReference>
<evidence type="ECO:0000313" key="2">
    <source>
        <dbReference type="Proteomes" id="UP001281305"/>
    </source>
</evidence>
<organism evidence="1 2">
    <name type="scientific">Roseovarius rhodophyticola</name>
    <dbReference type="NCBI Taxonomy" id="3080827"/>
    <lineage>
        <taxon>Bacteria</taxon>
        <taxon>Pseudomonadati</taxon>
        <taxon>Pseudomonadota</taxon>
        <taxon>Alphaproteobacteria</taxon>
        <taxon>Rhodobacterales</taxon>
        <taxon>Roseobacteraceae</taxon>
        <taxon>Roseovarius</taxon>
    </lineage>
</organism>
<name>A0ABZ2TKH5_9RHOB</name>
<gene>
    <name evidence="1" type="ORF">RZS32_003380</name>
</gene>
<reference evidence="1 2" key="1">
    <citation type="submission" date="2024-02" db="EMBL/GenBank/DDBJ databases">
        <title>Roseovarius strain W115 nov., isolated from a marine algae.</title>
        <authorList>
            <person name="Lee M.W."/>
            <person name="Lee J.K."/>
            <person name="Kim J.M."/>
            <person name="Choi D.G."/>
            <person name="Baek J.H."/>
            <person name="Bayburt H."/>
            <person name="Jung J.J."/>
            <person name="Han D.M."/>
            <person name="Jeon C.O."/>
        </authorList>
    </citation>
    <scope>NUCLEOTIDE SEQUENCE [LARGE SCALE GENOMIC DNA]</scope>
    <source>
        <strain evidence="1 2">W115</strain>
    </source>
</reference>
<evidence type="ECO:0000313" key="1">
    <source>
        <dbReference type="EMBL" id="WYK18940.1"/>
    </source>
</evidence>
<dbReference type="EMBL" id="CP146606">
    <property type="protein sequence ID" value="WYK18940.1"/>
    <property type="molecule type" value="Genomic_DNA"/>
</dbReference>
<sequence length="395" mass="43628">MADKRAEDEIDALARRIILPSQIVTDEEMVRSMHQDRGQKLARQDLWDELSQKIKFADATRLPTPGGESAAMLMAFGARSDLVAAAEDALYDGFAPDAEGLAALEDVLNDHPGDYPTSLVVALAHVDIAWSWRNVAGRSDPVRAAEQSSEHIERAATILAPFDGTALNAPSLIAARCALFAACEKRGVRVSEEYEKLIDLDPATPRHMRALGRHILPDYAGGLQKLEISARRIAAMTQDTWGAGAYTWVYLDALALKRRALELLDAEFFIEGLQDIASRKQDQHIVNHLTAFSAITMAPQGEEALLTKQARQNREDIHACLDWLLKNHLRELHPLIWSQTLLSPGLGPMLPSRRALVAKGRQTALRIIAAQLSSMLKDGCTITFSPRGIERQRLI</sequence>
<protein>
    <submittedName>
        <fullName evidence="1">Uncharacterized protein</fullName>
    </submittedName>
</protein>
<accession>A0ABZ2TKH5</accession>